<dbReference type="EMBL" id="JBHSOC010000063">
    <property type="protein sequence ID" value="MFC5645166.1"/>
    <property type="molecule type" value="Genomic_DNA"/>
</dbReference>
<comment type="caution">
    <text evidence="2">The sequence shown here is derived from an EMBL/GenBank/DDBJ whole genome shotgun (WGS) entry which is preliminary data.</text>
</comment>
<dbReference type="RefSeq" id="WP_346148501.1">
    <property type="nucleotide sequence ID" value="NZ_BAAAUA010000050.1"/>
</dbReference>
<sequence length="61" mass="6187">MTGAVVGACADGCDWSRNVASVLLWQVASGGDHLVLQNDGNLVLYTSPGGPVWATNTGGQV</sequence>
<dbReference type="Gene3D" id="2.90.10.10">
    <property type="entry name" value="Bulb-type lectin domain"/>
    <property type="match status" value="1"/>
</dbReference>
<keyword evidence="3" id="KW-1185">Reference proteome</keyword>
<evidence type="ECO:0000259" key="1">
    <source>
        <dbReference type="PROSITE" id="PS50927"/>
    </source>
</evidence>
<dbReference type="Proteomes" id="UP001596066">
    <property type="component" value="Unassembled WGS sequence"/>
</dbReference>
<accession>A0ABW0VM28</accession>
<dbReference type="SUPFAM" id="SSF51110">
    <property type="entry name" value="alpha-D-mannose-specific plant lectins"/>
    <property type="match status" value="1"/>
</dbReference>
<dbReference type="InterPro" id="IPR001480">
    <property type="entry name" value="Bulb-type_lectin_dom"/>
</dbReference>
<feature type="domain" description="Bulb-type lectin" evidence="1">
    <location>
        <begin position="1"/>
        <end position="61"/>
    </location>
</feature>
<evidence type="ECO:0000313" key="3">
    <source>
        <dbReference type="Proteomes" id="UP001596066"/>
    </source>
</evidence>
<evidence type="ECO:0000313" key="2">
    <source>
        <dbReference type="EMBL" id="MFC5645166.1"/>
    </source>
</evidence>
<gene>
    <name evidence="2" type="ORF">ACFPZF_27925</name>
</gene>
<proteinExistence type="predicted"/>
<dbReference type="InterPro" id="IPR036426">
    <property type="entry name" value="Bulb-type_lectin_dom_sf"/>
</dbReference>
<organism evidence="2 3">
    <name type="scientific">Kitasatospora cinereorecta</name>
    <dbReference type="NCBI Taxonomy" id="285560"/>
    <lineage>
        <taxon>Bacteria</taxon>
        <taxon>Bacillati</taxon>
        <taxon>Actinomycetota</taxon>
        <taxon>Actinomycetes</taxon>
        <taxon>Kitasatosporales</taxon>
        <taxon>Streptomycetaceae</taxon>
        <taxon>Kitasatospora</taxon>
    </lineage>
</organism>
<reference evidence="3" key="1">
    <citation type="journal article" date="2019" name="Int. J. Syst. Evol. Microbiol.">
        <title>The Global Catalogue of Microorganisms (GCM) 10K type strain sequencing project: providing services to taxonomists for standard genome sequencing and annotation.</title>
        <authorList>
            <consortium name="The Broad Institute Genomics Platform"/>
            <consortium name="The Broad Institute Genome Sequencing Center for Infectious Disease"/>
            <person name="Wu L."/>
            <person name="Ma J."/>
        </authorList>
    </citation>
    <scope>NUCLEOTIDE SEQUENCE [LARGE SCALE GENOMIC DNA]</scope>
    <source>
        <strain evidence="3">CGMCC 4.1622</strain>
    </source>
</reference>
<dbReference type="PROSITE" id="PS50927">
    <property type="entry name" value="BULB_LECTIN"/>
    <property type="match status" value="1"/>
</dbReference>
<name>A0ABW0VM28_9ACTN</name>
<protein>
    <recommendedName>
        <fullName evidence="1">Bulb-type lectin domain-containing protein</fullName>
    </recommendedName>
</protein>